<protein>
    <recommendedName>
        <fullName evidence="9">Copper transport protein ATOX1</fullName>
    </recommendedName>
    <alternativeName>
        <fullName evidence="10">Metal transport protein ATX1</fullName>
    </alternativeName>
</protein>
<dbReference type="InterPro" id="IPR051881">
    <property type="entry name" value="Copper_transport_ATOX1-like"/>
</dbReference>
<dbReference type="InterPro" id="IPR006121">
    <property type="entry name" value="HMA_dom"/>
</dbReference>
<dbReference type="InterPro" id="IPR036163">
    <property type="entry name" value="HMA_dom_sf"/>
</dbReference>
<evidence type="ECO:0000256" key="9">
    <source>
        <dbReference type="ARBA" id="ARBA00040962"/>
    </source>
</evidence>
<evidence type="ECO:0000256" key="2">
    <source>
        <dbReference type="ARBA" id="ARBA00022723"/>
    </source>
</evidence>
<keyword evidence="5" id="KW-0406">Ion transport</keyword>
<evidence type="ECO:0000256" key="11">
    <source>
        <dbReference type="ARBA" id="ARBA00046351"/>
    </source>
</evidence>
<evidence type="ECO:0000256" key="10">
    <source>
        <dbReference type="ARBA" id="ARBA00043201"/>
    </source>
</evidence>
<evidence type="ECO:0000256" key="6">
    <source>
        <dbReference type="ARBA" id="ARBA00023186"/>
    </source>
</evidence>
<keyword evidence="3" id="KW-0187">Copper transport</keyword>
<dbReference type="GO" id="GO:0016531">
    <property type="term" value="F:copper chaperone activity"/>
    <property type="evidence" value="ECO:0007669"/>
    <property type="project" value="TreeGrafter"/>
</dbReference>
<evidence type="ECO:0000313" key="13">
    <source>
        <dbReference type="EMBL" id="JAB83846.1"/>
    </source>
</evidence>
<keyword evidence="4" id="KW-0186">Copper</keyword>
<dbReference type="GO" id="GO:0006825">
    <property type="term" value="P:copper ion transport"/>
    <property type="evidence" value="ECO:0007669"/>
    <property type="project" value="UniProtKB-KW"/>
</dbReference>
<organism evidence="13">
    <name type="scientific">Ixodes ricinus</name>
    <name type="common">Common tick</name>
    <name type="synonym">Acarus ricinus</name>
    <dbReference type="NCBI Taxonomy" id="34613"/>
    <lineage>
        <taxon>Eukaryota</taxon>
        <taxon>Metazoa</taxon>
        <taxon>Ecdysozoa</taxon>
        <taxon>Arthropoda</taxon>
        <taxon>Chelicerata</taxon>
        <taxon>Arachnida</taxon>
        <taxon>Acari</taxon>
        <taxon>Parasitiformes</taxon>
        <taxon>Ixodida</taxon>
        <taxon>Ixodoidea</taxon>
        <taxon>Ixodidae</taxon>
        <taxon>Ixodinae</taxon>
        <taxon>Ixodes</taxon>
    </lineage>
</organism>
<dbReference type="EMBL" id="GANP01000622">
    <property type="protein sequence ID" value="JAB83846.1"/>
    <property type="molecule type" value="mRNA"/>
</dbReference>
<dbReference type="GO" id="GO:0005829">
    <property type="term" value="C:cytosol"/>
    <property type="evidence" value="ECO:0007669"/>
    <property type="project" value="TreeGrafter"/>
</dbReference>
<dbReference type="PANTHER" id="PTHR46365:SF1">
    <property type="entry name" value="COPPER TRANSPORT PROTEIN ATOX1"/>
    <property type="match status" value="1"/>
</dbReference>
<dbReference type="Gene3D" id="3.30.70.100">
    <property type="match status" value="1"/>
</dbReference>
<keyword evidence="6" id="KW-0143">Chaperone</keyword>
<dbReference type="GO" id="GO:0046872">
    <property type="term" value="F:metal ion binding"/>
    <property type="evidence" value="ECO:0007669"/>
    <property type="project" value="UniProtKB-KW"/>
</dbReference>
<keyword evidence="2" id="KW-0479">Metal-binding</keyword>
<proteinExistence type="evidence at transcript level"/>
<evidence type="ECO:0000256" key="8">
    <source>
        <dbReference type="ARBA" id="ARBA00038171"/>
    </source>
</evidence>
<sequence length="75" mass="8081">MASQVHEFEVEMTCEGCSGAVQRVLEKLEGQGVNKVEIDLPDKRVFVDSTLGSEKPARGAQGRRAKLVPNVGVKA</sequence>
<accession>V5IJY6</accession>
<evidence type="ECO:0000259" key="12">
    <source>
        <dbReference type="Pfam" id="PF00403"/>
    </source>
</evidence>
<evidence type="ECO:0000256" key="7">
    <source>
        <dbReference type="ARBA" id="ARBA00037651"/>
    </source>
</evidence>
<name>V5IJY6_IXORI</name>
<keyword evidence="1" id="KW-0813">Transport</keyword>
<reference evidence="13" key="1">
    <citation type="journal article" date="2015" name="Sci. Rep.">
        <title>Tissue- and time-dependent transcription in Ixodes ricinus salivary glands and midguts when blood feeding on the vertebrate host.</title>
        <authorList>
            <person name="Kotsyfakis M."/>
            <person name="Schwarz A."/>
            <person name="Erhart J."/>
            <person name="Ribeiro J.M."/>
        </authorList>
    </citation>
    <scope>NUCLEOTIDE SEQUENCE</scope>
    <source>
        <tissue evidence="13">Salivary gland and midgut</tissue>
    </source>
</reference>
<feature type="domain" description="HMA" evidence="12">
    <location>
        <begin position="8"/>
        <end position="50"/>
    </location>
</feature>
<evidence type="ECO:0000256" key="4">
    <source>
        <dbReference type="ARBA" id="ARBA00023008"/>
    </source>
</evidence>
<dbReference type="AlphaFoldDB" id="V5IJY6"/>
<dbReference type="SUPFAM" id="SSF55008">
    <property type="entry name" value="HMA, heavy metal-associated domain"/>
    <property type="match status" value="1"/>
</dbReference>
<comment type="subunit">
    <text evidence="11">Homodimer. Interacts with ATP7B. Interacts with ATP7A. Interacts (via dimer form) with SLC31A1 (via C-terminal domain); this interaction improves ATOX1 stability and controls intracellular Cu(I) levels.</text>
</comment>
<comment type="function">
    <text evidence="7">Binds and deliver cytosolic copper to the copper ATPase proteins. May be important in cellular antioxidant defense.</text>
</comment>
<dbReference type="CDD" id="cd00371">
    <property type="entry name" value="HMA"/>
    <property type="match status" value="1"/>
</dbReference>
<evidence type="ECO:0000256" key="3">
    <source>
        <dbReference type="ARBA" id="ARBA00022796"/>
    </source>
</evidence>
<dbReference type="Pfam" id="PF00403">
    <property type="entry name" value="HMA"/>
    <property type="match status" value="1"/>
</dbReference>
<evidence type="ECO:0000256" key="1">
    <source>
        <dbReference type="ARBA" id="ARBA00022448"/>
    </source>
</evidence>
<dbReference type="PANTHER" id="PTHR46365">
    <property type="entry name" value="COPPER TRANSPORT PROTEIN ATOX1"/>
    <property type="match status" value="1"/>
</dbReference>
<comment type="similarity">
    <text evidence="8">Belongs to the ATX1 family.</text>
</comment>
<evidence type="ECO:0000256" key="5">
    <source>
        <dbReference type="ARBA" id="ARBA00023065"/>
    </source>
</evidence>